<keyword evidence="8" id="KW-0472">Membrane</keyword>
<evidence type="ECO:0000256" key="6">
    <source>
        <dbReference type="PIRSR" id="PIRSR601400-1"/>
    </source>
</evidence>
<dbReference type="GO" id="GO:0008284">
    <property type="term" value="P:positive regulation of cell population proliferation"/>
    <property type="evidence" value="ECO:0007669"/>
    <property type="project" value="TreeGrafter"/>
</dbReference>
<dbReference type="Gene3D" id="1.20.1250.10">
    <property type="match status" value="1"/>
</dbReference>
<dbReference type="PANTHER" id="PTHR11417:SF5">
    <property type="entry name" value="PROLACTIN"/>
    <property type="match status" value="1"/>
</dbReference>
<dbReference type="GO" id="GO:0005615">
    <property type="term" value="C:extracellular space"/>
    <property type="evidence" value="ECO:0007669"/>
    <property type="project" value="TreeGrafter"/>
</dbReference>
<dbReference type="PRINTS" id="PR00836">
    <property type="entry name" value="SOMATOTROPIN"/>
</dbReference>
<evidence type="ECO:0000256" key="1">
    <source>
        <dbReference type="ARBA" id="ARBA00004613"/>
    </source>
</evidence>
<sequence length="243" mass="27565">MLLLPHPSYYITKSCSGQQGEMRLPWTGWLLLTSEFLLLLLLMVSNLLLCQGVVSAPLCQNPSGKCQMPLQSLFDTILVVSSFIECQNNLKELNVLDHSQDKQFGQGKNFISRVLNSCHTESIITPDNKDEAEHTQDYLSDEILIRLVLSLLLSWDEPLHHPVTELQGMKHASPDLLSKATEIEEKTKVLLEGAEQIQKKKVNLLSSVVRNLLTAGDEDVHQNAFYKMFHCLHRDARKIDIYL</sequence>
<reference evidence="9" key="3">
    <citation type="submission" date="2025-09" db="UniProtKB">
        <authorList>
            <consortium name="Ensembl"/>
        </authorList>
    </citation>
    <scope>IDENTIFICATION</scope>
</reference>
<evidence type="ECO:0000256" key="5">
    <source>
        <dbReference type="ARBA" id="ARBA00023157"/>
    </source>
</evidence>
<comment type="similarity">
    <text evidence="2 7">Belongs to the somatotropin/prolactin family.</text>
</comment>
<evidence type="ECO:0000256" key="4">
    <source>
        <dbReference type="ARBA" id="ARBA00022702"/>
    </source>
</evidence>
<feature type="binding site" evidence="6">
    <location>
        <position position="240"/>
    </location>
    <ligand>
        <name>Zn(2+)</name>
        <dbReference type="ChEBI" id="CHEBI:29105"/>
    </ligand>
</feature>
<dbReference type="PANTHER" id="PTHR11417">
    <property type="entry name" value="SOMATOTROPIN,PROLACTIN"/>
    <property type="match status" value="1"/>
</dbReference>
<dbReference type="GO" id="GO:0030879">
    <property type="term" value="P:mammary gland development"/>
    <property type="evidence" value="ECO:0007669"/>
    <property type="project" value="TreeGrafter"/>
</dbReference>
<dbReference type="InterPro" id="IPR009079">
    <property type="entry name" value="4_helix_cytokine-like_core"/>
</dbReference>
<evidence type="ECO:0000313" key="10">
    <source>
        <dbReference type="Proteomes" id="UP000314981"/>
    </source>
</evidence>
<dbReference type="SUPFAM" id="SSF47266">
    <property type="entry name" value="4-helical cytokines"/>
    <property type="match status" value="1"/>
</dbReference>
<reference evidence="9" key="2">
    <citation type="submission" date="2025-08" db="UniProtKB">
        <authorList>
            <consortium name="Ensembl"/>
        </authorList>
    </citation>
    <scope>IDENTIFICATION</scope>
</reference>
<feature type="transmembrane region" description="Helical" evidence="8">
    <location>
        <begin position="29"/>
        <end position="49"/>
    </location>
</feature>
<keyword evidence="6" id="KW-0479">Metal-binding</keyword>
<keyword evidence="8" id="KW-1133">Transmembrane helix</keyword>
<evidence type="ECO:0000256" key="2">
    <source>
        <dbReference type="ARBA" id="ARBA00008474"/>
    </source>
</evidence>
<keyword evidence="4 7" id="KW-0372">Hormone</keyword>
<protein>
    <recommendedName>
        <fullName evidence="11">Prolactin</fullName>
    </recommendedName>
</protein>
<evidence type="ECO:0000256" key="7">
    <source>
        <dbReference type="RuleBase" id="RU003618"/>
    </source>
</evidence>
<dbReference type="GO" id="GO:1903489">
    <property type="term" value="P:positive regulation of lactation"/>
    <property type="evidence" value="ECO:0007669"/>
    <property type="project" value="TreeGrafter"/>
</dbReference>
<keyword evidence="6" id="KW-0862">Zinc</keyword>
<accession>A0A4W2E5X3</accession>
<comment type="subcellular location">
    <subcellularLocation>
        <location evidence="1 7">Secreted</location>
    </subcellularLocation>
</comment>
<dbReference type="AlphaFoldDB" id="A0A4W2E5X3"/>
<dbReference type="OMA" id="VYWSELP"/>
<dbReference type="GO" id="GO:0046872">
    <property type="term" value="F:metal ion binding"/>
    <property type="evidence" value="ECO:0007669"/>
    <property type="project" value="UniProtKB-KW"/>
</dbReference>
<dbReference type="Proteomes" id="UP000314981">
    <property type="component" value="Chromosome 23"/>
</dbReference>
<evidence type="ECO:0000256" key="3">
    <source>
        <dbReference type="ARBA" id="ARBA00022525"/>
    </source>
</evidence>
<evidence type="ECO:0008006" key="11">
    <source>
        <dbReference type="Google" id="ProtNLM"/>
    </source>
</evidence>
<dbReference type="GO" id="GO:0007565">
    <property type="term" value="P:female pregnancy"/>
    <property type="evidence" value="ECO:0007669"/>
    <property type="project" value="TreeGrafter"/>
</dbReference>
<evidence type="ECO:0000313" key="9">
    <source>
        <dbReference type="Ensembl" id="ENSBIXP00000031510.1"/>
    </source>
</evidence>
<keyword evidence="3" id="KW-0964">Secreted</keyword>
<dbReference type="Ensembl" id="ENSBIXT00000000860.1">
    <property type="protein sequence ID" value="ENSBIXP00000031510.1"/>
    <property type="gene ID" value="ENSBIXG00000013792.1"/>
</dbReference>
<name>A0A4W2E5X3_BOBOX</name>
<reference evidence="9 10" key="1">
    <citation type="submission" date="2018-11" db="EMBL/GenBank/DDBJ databases">
        <title>Haplotype-resolved cattle genomes.</title>
        <authorList>
            <person name="Low W.Y."/>
            <person name="Tearle R."/>
            <person name="Bickhart D.M."/>
            <person name="Rosen B.D."/>
            <person name="Koren S."/>
            <person name="Rhie A."/>
            <person name="Hiendleder S."/>
            <person name="Phillippy A.M."/>
            <person name="Smith T.P.L."/>
            <person name="Williams J.L."/>
        </authorList>
    </citation>
    <scope>NUCLEOTIDE SEQUENCE [LARGE SCALE GENOMIC DNA]</scope>
</reference>
<dbReference type="GO" id="GO:0046427">
    <property type="term" value="P:positive regulation of receptor signaling pathway via JAK-STAT"/>
    <property type="evidence" value="ECO:0007669"/>
    <property type="project" value="TreeGrafter"/>
</dbReference>
<organism evidence="9 10">
    <name type="scientific">Bos indicus x Bos taurus</name>
    <name type="common">Hybrid cattle</name>
    <dbReference type="NCBI Taxonomy" id="30522"/>
    <lineage>
        <taxon>Eukaryota</taxon>
        <taxon>Metazoa</taxon>
        <taxon>Chordata</taxon>
        <taxon>Craniata</taxon>
        <taxon>Vertebrata</taxon>
        <taxon>Euteleostomi</taxon>
        <taxon>Mammalia</taxon>
        <taxon>Eutheria</taxon>
        <taxon>Laurasiatheria</taxon>
        <taxon>Artiodactyla</taxon>
        <taxon>Ruminantia</taxon>
        <taxon>Pecora</taxon>
        <taxon>Bovidae</taxon>
        <taxon>Bovinae</taxon>
        <taxon>Bos</taxon>
    </lineage>
</organism>
<dbReference type="InterPro" id="IPR001400">
    <property type="entry name" value="Somatotropin/Prolactin"/>
</dbReference>
<dbReference type="GO" id="GO:0031667">
    <property type="term" value="P:response to nutrient levels"/>
    <property type="evidence" value="ECO:0007669"/>
    <property type="project" value="TreeGrafter"/>
</dbReference>
<keyword evidence="10" id="KW-1185">Reference proteome</keyword>
<dbReference type="GO" id="GO:0005179">
    <property type="term" value="F:hormone activity"/>
    <property type="evidence" value="ECO:0007669"/>
    <property type="project" value="UniProtKB-KW"/>
</dbReference>
<dbReference type="Pfam" id="PF00103">
    <property type="entry name" value="Hormone_1"/>
    <property type="match status" value="1"/>
</dbReference>
<dbReference type="GO" id="GO:0009891">
    <property type="term" value="P:positive regulation of biosynthetic process"/>
    <property type="evidence" value="ECO:0007669"/>
    <property type="project" value="UniProtKB-ARBA"/>
</dbReference>
<dbReference type="STRING" id="30522.A0A4W2E5X3"/>
<dbReference type="GO" id="GO:0005148">
    <property type="term" value="F:prolactin receptor binding"/>
    <property type="evidence" value="ECO:0007669"/>
    <property type="project" value="TreeGrafter"/>
</dbReference>
<proteinExistence type="inferred from homology"/>
<evidence type="ECO:0000256" key="8">
    <source>
        <dbReference type="SAM" id="Phobius"/>
    </source>
</evidence>
<keyword evidence="8" id="KW-0812">Transmembrane</keyword>
<keyword evidence="5" id="KW-1015">Disulfide bond</keyword>